<protein>
    <recommendedName>
        <fullName evidence="3">CoA transferase</fullName>
    </recommendedName>
</protein>
<feature type="non-terminal residue" evidence="2">
    <location>
        <position position="311"/>
    </location>
</feature>
<dbReference type="PANTHER" id="PTHR48207:SF3">
    <property type="entry name" value="SUCCINATE--HYDROXYMETHYLGLUTARATE COA-TRANSFERASE"/>
    <property type="match status" value="1"/>
</dbReference>
<dbReference type="InterPro" id="IPR044855">
    <property type="entry name" value="CoA-Trfase_III_dom3_sf"/>
</dbReference>
<dbReference type="Gene3D" id="3.30.1540.10">
    <property type="entry name" value="formyl-coa transferase, domain 3"/>
    <property type="match status" value="1"/>
</dbReference>
<reference evidence="2" key="1">
    <citation type="submission" date="2018-05" db="EMBL/GenBank/DDBJ databases">
        <authorList>
            <person name="Lanie J.A."/>
            <person name="Ng W.-L."/>
            <person name="Kazmierczak K.M."/>
            <person name="Andrzejewski T.M."/>
            <person name="Davidsen T.M."/>
            <person name="Wayne K.J."/>
            <person name="Tettelin H."/>
            <person name="Glass J.I."/>
            <person name="Rusch D."/>
            <person name="Podicherti R."/>
            <person name="Tsui H.-C.T."/>
            <person name="Winkler M.E."/>
        </authorList>
    </citation>
    <scope>NUCLEOTIDE SEQUENCE</scope>
</reference>
<dbReference type="GO" id="GO:0008410">
    <property type="term" value="F:CoA-transferase activity"/>
    <property type="evidence" value="ECO:0007669"/>
    <property type="project" value="TreeGrafter"/>
</dbReference>
<dbReference type="Pfam" id="PF02515">
    <property type="entry name" value="CoA_transf_3"/>
    <property type="match status" value="1"/>
</dbReference>
<sequence>MNTSSKKPALDGLRILDLSQVAAGPYATMFLGFMGAEVIKVESVSRMDINRGKARPGPDDMRVYPGGVPGEHPWNVSAHHVHRNINKLSLTLDLAAVRGKELFLELVRVCDVLVENYRGSAMDRLGLGYNILTQFNPQLIYLKISSQGADGPEANYGSLGSTLEQTAGLASITGYEDGPPMMTNLVYPDPVVGILSFGALMAALRRRLKTGQGCLVDLSQREVTAMLLGEAILDFSVTGRVAATMGNRHRDMVPQGVYRCEGEDMWVAISVGSEDEWDSLCRSIGQPELASDTRFRDLDNRRTNQEALDRI</sequence>
<dbReference type="PANTHER" id="PTHR48207">
    <property type="entry name" value="SUCCINATE--HYDROXYMETHYLGLUTARATE COA-TRANSFERASE"/>
    <property type="match status" value="1"/>
</dbReference>
<dbReference type="InterPro" id="IPR023606">
    <property type="entry name" value="CoA-Trfase_III_dom_1_sf"/>
</dbReference>
<keyword evidence="1" id="KW-0808">Transferase</keyword>
<dbReference type="AlphaFoldDB" id="A0A382QC70"/>
<name>A0A382QC70_9ZZZZ</name>
<dbReference type="Gene3D" id="3.40.50.10540">
    <property type="entry name" value="Crotonobetainyl-coa:carnitine coa-transferase, domain 1"/>
    <property type="match status" value="1"/>
</dbReference>
<evidence type="ECO:0000313" key="2">
    <source>
        <dbReference type="EMBL" id="SVC82580.1"/>
    </source>
</evidence>
<evidence type="ECO:0000256" key="1">
    <source>
        <dbReference type="ARBA" id="ARBA00022679"/>
    </source>
</evidence>
<dbReference type="InterPro" id="IPR050483">
    <property type="entry name" value="CoA-transferase_III_domain"/>
</dbReference>
<organism evidence="2">
    <name type="scientific">marine metagenome</name>
    <dbReference type="NCBI Taxonomy" id="408172"/>
    <lineage>
        <taxon>unclassified sequences</taxon>
        <taxon>metagenomes</taxon>
        <taxon>ecological metagenomes</taxon>
    </lineage>
</organism>
<dbReference type="InterPro" id="IPR003673">
    <property type="entry name" value="CoA-Trfase_fam_III"/>
</dbReference>
<accession>A0A382QC70</accession>
<dbReference type="EMBL" id="UINC01113159">
    <property type="protein sequence ID" value="SVC82580.1"/>
    <property type="molecule type" value="Genomic_DNA"/>
</dbReference>
<proteinExistence type="predicted"/>
<dbReference type="SUPFAM" id="SSF89796">
    <property type="entry name" value="CoA-transferase family III (CaiB/BaiF)"/>
    <property type="match status" value="1"/>
</dbReference>
<evidence type="ECO:0008006" key="3">
    <source>
        <dbReference type="Google" id="ProtNLM"/>
    </source>
</evidence>
<gene>
    <name evidence="2" type="ORF">METZ01_LOCUS335434</name>
</gene>